<evidence type="ECO:0000313" key="2">
    <source>
        <dbReference type="EMBL" id="KAK9422268.1"/>
    </source>
</evidence>
<gene>
    <name evidence="2" type="ORF">SUNI508_04947</name>
</gene>
<sequence>MAVGIARWAITVYNMVSYDRPWWAGISFTLSILEPNLGLICACIATFSPLVQLSYARSKHWTAAKKENFGGEKGLETGARRPSDPTLTTNNEEEPVLGATIYPTESDSFTYDLHGPQALECGHVQPQKQTMQQPHPTQADGLHNWAPATPSTTLPHNPDDSGYSPQSSGIAQSAVRHLGHSQQPDMGLPEQLYAESAYPAYYTEFPSDFGQTNVNNPVYYDATWSQVHQQPTNEETYTGWGNYAPEAAGHQTVYTQN</sequence>
<feature type="region of interest" description="Disordered" evidence="1">
    <location>
        <begin position="69"/>
        <end position="91"/>
    </location>
</feature>
<evidence type="ECO:0000256" key="1">
    <source>
        <dbReference type="SAM" id="MobiDB-lite"/>
    </source>
</evidence>
<name>A0ABR2V5S9_9PEZI</name>
<keyword evidence="3" id="KW-1185">Reference proteome</keyword>
<organism evidence="2 3">
    <name type="scientific">Seiridium unicorne</name>
    <dbReference type="NCBI Taxonomy" id="138068"/>
    <lineage>
        <taxon>Eukaryota</taxon>
        <taxon>Fungi</taxon>
        <taxon>Dikarya</taxon>
        <taxon>Ascomycota</taxon>
        <taxon>Pezizomycotina</taxon>
        <taxon>Sordariomycetes</taxon>
        <taxon>Xylariomycetidae</taxon>
        <taxon>Amphisphaeriales</taxon>
        <taxon>Sporocadaceae</taxon>
        <taxon>Seiridium</taxon>
    </lineage>
</organism>
<dbReference type="EMBL" id="JARVKF010000124">
    <property type="protein sequence ID" value="KAK9422268.1"/>
    <property type="molecule type" value="Genomic_DNA"/>
</dbReference>
<comment type="caution">
    <text evidence="2">The sequence shown here is derived from an EMBL/GenBank/DDBJ whole genome shotgun (WGS) entry which is preliminary data.</text>
</comment>
<dbReference type="Proteomes" id="UP001408356">
    <property type="component" value="Unassembled WGS sequence"/>
</dbReference>
<proteinExistence type="predicted"/>
<feature type="compositionally biased region" description="Basic and acidic residues" evidence="1">
    <location>
        <begin position="69"/>
        <end position="83"/>
    </location>
</feature>
<feature type="region of interest" description="Disordered" evidence="1">
    <location>
        <begin position="127"/>
        <end position="173"/>
    </location>
</feature>
<evidence type="ECO:0000313" key="3">
    <source>
        <dbReference type="Proteomes" id="UP001408356"/>
    </source>
</evidence>
<reference evidence="2 3" key="1">
    <citation type="journal article" date="2024" name="J. Plant Pathol.">
        <title>Sequence and assembly of the genome of Seiridium unicorne, isolate CBS 538.82, causal agent of cypress canker disease.</title>
        <authorList>
            <person name="Scali E."/>
            <person name="Rocca G.D."/>
            <person name="Danti R."/>
            <person name="Garbelotto M."/>
            <person name="Barberini S."/>
            <person name="Baroncelli R."/>
            <person name="Emiliani G."/>
        </authorList>
    </citation>
    <scope>NUCLEOTIDE SEQUENCE [LARGE SCALE GENOMIC DNA]</scope>
    <source>
        <strain evidence="2 3">BM-138-508</strain>
    </source>
</reference>
<feature type="compositionally biased region" description="Polar residues" evidence="1">
    <location>
        <begin position="127"/>
        <end position="136"/>
    </location>
</feature>
<protein>
    <submittedName>
        <fullName evidence="2">Integral membrane protein</fullName>
    </submittedName>
</protein>
<accession>A0ABR2V5S9</accession>